<keyword evidence="4" id="KW-0138">CF(0)</keyword>
<dbReference type="Pfam" id="PF04718">
    <property type="entry name" value="ATP-synt_G"/>
    <property type="match status" value="1"/>
</dbReference>
<evidence type="ECO:0000256" key="5">
    <source>
        <dbReference type="ARBA" id="ARBA00022781"/>
    </source>
</evidence>
<sequence length="127" mass="13897">MSGCHGHGDAVTRRTGAGDQDYGNQGRSPKPGLPCVAPRSPATINYSRPRLATFWYYARVELTPPNPAEIPKAIEGIKGLMQSYKRGRLSELTVREALRNGLVATEILFWFYIGECIGKGGLIGYNV</sequence>
<dbReference type="GO" id="GO:0031966">
    <property type="term" value="C:mitochondrial membrane"/>
    <property type="evidence" value="ECO:0007669"/>
    <property type="project" value="UniProtKB-SubCell"/>
</dbReference>
<evidence type="ECO:0000256" key="4">
    <source>
        <dbReference type="ARBA" id="ARBA00022547"/>
    </source>
</evidence>
<dbReference type="Proteomes" id="UP000770717">
    <property type="component" value="Unassembled WGS sequence"/>
</dbReference>
<comment type="caution">
    <text evidence="11">The sequence shown here is derived from an EMBL/GenBank/DDBJ whole genome shotgun (WGS) entry which is preliminary data.</text>
</comment>
<dbReference type="OrthoDB" id="437at2759"/>
<keyword evidence="6" id="KW-0406">Ion transport</keyword>
<dbReference type="InterPro" id="IPR006808">
    <property type="entry name" value="ATP_synth_F0_gsu_mt"/>
</dbReference>
<keyword evidence="9" id="KW-0066">ATP synthesis</keyword>
<dbReference type="AlphaFoldDB" id="A0A8J6EF67"/>
<organism evidence="11 12">
    <name type="scientific">Eleutherodactylus coqui</name>
    <name type="common">Puerto Rican coqui</name>
    <dbReference type="NCBI Taxonomy" id="57060"/>
    <lineage>
        <taxon>Eukaryota</taxon>
        <taxon>Metazoa</taxon>
        <taxon>Chordata</taxon>
        <taxon>Craniata</taxon>
        <taxon>Vertebrata</taxon>
        <taxon>Euteleostomi</taxon>
        <taxon>Amphibia</taxon>
        <taxon>Batrachia</taxon>
        <taxon>Anura</taxon>
        <taxon>Neobatrachia</taxon>
        <taxon>Hyloidea</taxon>
        <taxon>Eleutherodactylidae</taxon>
        <taxon>Eleutherodactylinae</taxon>
        <taxon>Eleutherodactylus</taxon>
        <taxon>Eleutherodactylus</taxon>
    </lineage>
</organism>
<gene>
    <name evidence="11" type="ORF">GDO78_013917</name>
</gene>
<dbReference type="GO" id="GO:0015078">
    <property type="term" value="F:proton transmembrane transporter activity"/>
    <property type="evidence" value="ECO:0007669"/>
    <property type="project" value="InterPro"/>
</dbReference>
<evidence type="ECO:0000256" key="9">
    <source>
        <dbReference type="ARBA" id="ARBA00023310"/>
    </source>
</evidence>
<evidence type="ECO:0000256" key="2">
    <source>
        <dbReference type="ARBA" id="ARBA00005699"/>
    </source>
</evidence>
<feature type="compositionally biased region" description="Basic and acidic residues" evidence="10">
    <location>
        <begin position="1"/>
        <end position="12"/>
    </location>
</feature>
<evidence type="ECO:0000256" key="7">
    <source>
        <dbReference type="ARBA" id="ARBA00023128"/>
    </source>
</evidence>
<reference evidence="11" key="1">
    <citation type="thesis" date="2020" institute="ProQuest LLC" country="789 East Eisenhower Parkway, Ann Arbor, MI, USA">
        <title>Comparative Genomics and Chromosome Evolution.</title>
        <authorList>
            <person name="Mudd A.B."/>
        </authorList>
    </citation>
    <scope>NUCLEOTIDE SEQUENCE</scope>
    <source>
        <strain evidence="11">HN-11 Male</strain>
        <tissue evidence="11">Kidney and liver</tissue>
    </source>
</reference>
<evidence type="ECO:0000313" key="12">
    <source>
        <dbReference type="Proteomes" id="UP000770717"/>
    </source>
</evidence>
<evidence type="ECO:0000313" key="11">
    <source>
        <dbReference type="EMBL" id="KAG9467980.1"/>
    </source>
</evidence>
<evidence type="ECO:0000256" key="8">
    <source>
        <dbReference type="ARBA" id="ARBA00023136"/>
    </source>
</evidence>
<dbReference type="GO" id="GO:0015986">
    <property type="term" value="P:proton motive force-driven ATP synthesis"/>
    <property type="evidence" value="ECO:0007669"/>
    <property type="project" value="InterPro"/>
</dbReference>
<evidence type="ECO:0000256" key="6">
    <source>
        <dbReference type="ARBA" id="ARBA00023065"/>
    </source>
</evidence>
<comment type="similarity">
    <text evidence="2">Belongs to the ATPase g subunit family.</text>
</comment>
<accession>A0A8J6EF67</accession>
<protein>
    <recommendedName>
        <fullName evidence="13">ATP synthase subunit</fullName>
    </recommendedName>
</protein>
<dbReference type="EMBL" id="WNTK01001092">
    <property type="protein sequence ID" value="KAG9467980.1"/>
    <property type="molecule type" value="Genomic_DNA"/>
</dbReference>
<comment type="subcellular location">
    <subcellularLocation>
        <location evidence="1">Mitochondrion membrane</location>
    </subcellularLocation>
</comment>
<dbReference type="PANTHER" id="PTHR12386">
    <property type="entry name" value="ATP SYNTHASE SUBUNIT"/>
    <property type="match status" value="1"/>
</dbReference>
<keyword evidence="5" id="KW-0375">Hydrogen ion transport</keyword>
<evidence type="ECO:0008006" key="13">
    <source>
        <dbReference type="Google" id="ProtNLM"/>
    </source>
</evidence>
<keyword evidence="3" id="KW-0813">Transport</keyword>
<name>A0A8J6EF67_ELECQ</name>
<keyword evidence="12" id="KW-1185">Reference proteome</keyword>
<evidence type="ECO:0000256" key="3">
    <source>
        <dbReference type="ARBA" id="ARBA00022448"/>
    </source>
</evidence>
<evidence type="ECO:0000256" key="1">
    <source>
        <dbReference type="ARBA" id="ARBA00004325"/>
    </source>
</evidence>
<keyword evidence="7" id="KW-0496">Mitochondrion</keyword>
<dbReference type="GO" id="GO:0045259">
    <property type="term" value="C:proton-transporting ATP synthase complex"/>
    <property type="evidence" value="ECO:0007669"/>
    <property type="project" value="UniProtKB-KW"/>
</dbReference>
<keyword evidence="8" id="KW-0472">Membrane</keyword>
<evidence type="ECO:0000256" key="10">
    <source>
        <dbReference type="SAM" id="MobiDB-lite"/>
    </source>
</evidence>
<feature type="region of interest" description="Disordered" evidence="10">
    <location>
        <begin position="1"/>
        <end position="36"/>
    </location>
</feature>
<proteinExistence type="inferred from homology"/>